<evidence type="ECO:0000259" key="4">
    <source>
        <dbReference type="PROSITE" id="PS50995"/>
    </source>
</evidence>
<dbReference type="InterPro" id="IPR036388">
    <property type="entry name" value="WH-like_DNA-bd_sf"/>
</dbReference>
<evidence type="ECO:0000313" key="6">
    <source>
        <dbReference type="Proteomes" id="UP000268059"/>
    </source>
</evidence>
<dbReference type="InterPro" id="IPR000835">
    <property type="entry name" value="HTH_MarR-typ"/>
</dbReference>
<organism evidence="5 6">
    <name type="scientific">Intestinibaculum porci</name>
    <dbReference type="NCBI Taxonomy" id="2487118"/>
    <lineage>
        <taxon>Bacteria</taxon>
        <taxon>Bacillati</taxon>
        <taxon>Bacillota</taxon>
        <taxon>Erysipelotrichia</taxon>
        <taxon>Erysipelotrichales</taxon>
        <taxon>Erysipelotrichaceae</taxon>
        <taxon>Intestinibaculum</taxon>
    </lineage>
</organism>
<keyword evidence="2" id="KW-0238">DNA-binding</keyword>
<gene>
    <name evidence="5" type="ORF">SG0102_12360</name>
</gene>
<dbReference type="PANTHER" id="PTHR42756">
    <property type="entry name" value="TRANSCRIPTIONAL REGULATOR, MARR"/>
    <property type="match status" value="1"/>
</dbReference>
<proteinExistence type="predicted"/>
<dbReference type="GO" id="GO:0003700">
    <property type="term" value="F:DNA-binding transcription factor activity"/>
    <property type="evidence" value="ECO:0007669"/>
    <property type="project" value="InterPro"/>
</dbReference>
<keyword evidence="3" id="KW-0804">Transcription</keyword>
<dbReference type="Gene3D" id="1.10.10.10">
    <property type="entry name" value="Winged helix-like DNA-binding domain superfamily/Winged helix DNA-binding domain"/>
    <property type="match status" value="1"/>
</dbReference>
<dbReference type="Pfam" id="PF12802">
    <property type="entry name" value="MarR_2"/>
    <property type="match status" value="1"/>
</dbReference>
<dbReference type="AlphaFoldDB" id="A0A3G9J6Q1"/>
<dbReference type="InterPro" id="IPR036390">
    <property type="entry name" value="WH_DNA-bd_sf"/>
</dbReference>
<dbReference type="OrthoDB" id="3254893at2"/>
<name>A0A3G9J6Q1_9FIRM</name>
<dbReference type="InterPro" id="IPR023187">
    <property type="entry name" value="Tscrpt_reg_MarR-type_CS"/>
</dbReference>
<dbReference type="PROSITE" id="PS50995">
    <property type="entry name" value="HTH_MARR_2"/>
    <property type="match status" value="1"/>
</dbReference>
<keyword evidence="6" id="KW-1185">Reference proteome</keyword>
<feature type="domain" description="HTH marR-type" evidence="4">
    <location>
        <begin position="7"/>
        <end position="142"/>
    </location>
</feature>
<evidence type="ECO:0000313" key="5">
    <source>
        <dbReference type="EMBL" id="BBH26302.1"/>
    </source>
</evidence>
<dbReference type="PROSITE" id="PS01117">
    <property type="entry name" value="HTH_MARR_1"/>
    <property type="match status" value="1"/>
</dbReference>
<dbReference type="InParanoid" id="A0A3G9J6Q1"/>
<dbReference type="InterPro" id="IPR000485">
    <property type="entry name" value="AsnC-type_HTH_dom"/>
</dbReference>
<dbReference type="RefSeq" id="WP_125119190.1">
    <property type="nucleotide sequence ID" value="NZ_AP019309.1"/>
</dbReference>
<evidence type="ECO:0000256" key="3">
    <source>
        <dbReference type="ARBA" id="ARBA00023163"/>
    </source>
</evidence>
<dbReference type="PRINTS" id="PR00033">
    <property type="entry name" value="HTHASNC"/>
</dbReference>
<dbReference type="PRINTS" id="PR00598">
    <property type="entry name" value="HTHMARR"/>
</dbReference>
<dbReference type="SMART" id="SM00347">
    <property type="entry name" value="HTH_MARR"/>
    <property type="match status" value="1"/>
</dbReference>
<dbReference type="EMBL" id="AP019309">
    <property type="protein sequence ID" value="BBH26302.1"/>
    <property type="molecule type" value="Genomic_DNA"/>
</dbReference>
<dbReference type="PANTHER" id="PTHR42756:SF1">
    <property type="entry name" value="TRANSCRIPTIONAL REPRESSOR OF EMRAB OPERON"/>
    <property type="match status" value="1"/>
</dbReference>
<dbReference type="InterPro" id="IPR011991">
    <property type="entry name" value="ArsR-like_HTH"/>
</dbReference>
<dbReference type="KEGG" id="ebm:SG0102_12360"/>
<accession>A0A3G9J6Q1</accession>
<dbReference type="Proteomes" id="UP000268059">
    <property type="component" value="Chromosome"/>
</dbReference>
<evidence type="ECO:0000256" key="2">
    <source>
        <dbReference type="ARBA" id="ARBA00023125"/>
    </source>
</evidence>
<keyword evidence="1" id="KW-0805">Transcription regulation</keyword>
<dbReference type="SUPFAM" id="SSF46785">
    <property type="entry name" value="Winged helix' DNA-binding domain"/>
    <property type="match status" value="1"/>
</dbReference>
<evidence type="ECO:0000256" key="1">
    <source>
        <dbReference type="ARBA" id="ARBA00023015"/>
    </source>
</evidence>
<sequence>MNIEIWKDERYREIHAKWRRIRNLSFNVMRCEMSDVNLTRETSAVLYLIDQTDLTQKQIAKKLGISEATLSVRMKKLEKEGYLKRVVDEKDRRKYHLETTPLAKEAMDKAIAHLNKIHEGMMADIDDEDIKHLIHLLTQVEKNLEKMKGEQDA</sequence>
<reference evidence="5 6" key="1">
    <citation type="submission" date="2018-11" db="EMBL/GenBank/DDBJ databases">
        <title>Novel Erysipelotrichaceae bacterium isolated from small intestine of a swine.</title>
        <authorList>
            <person name="Kim J.S."/>
            <person name="Choe H."/>
            <person name="Lee Y.R."/>
            <person name="Kim K.M."/>
            <person name="Park D.S."/>
        </authorList>
    </citation>
    <scope>NUCLEOTIDE SEQUENCE [LARGE SCALE GENOMIC DNA]</scope>
    <source>
        <strain evidence="5 6">SG0102</strain>
    </source>
</reference>
<dbReference type="GO" id="GO:0043565">
    <property type="term" value="F:sequence-specific DNA binding"/>
    <property type="evidence" value="ECO:0007669"/>
    <property type="project" value="InterPro"/>
</dbReference>
<protein>
    <recommendedName>
        <fullName evidence="4">HTH marR-type domain-containing protein</fullName>
    </recommendedName>
</protein>
<dbReference type="CDD" id="cd00090">
    <property type="entry name" value="HTH_ARSR"/>
    <property type="match status" value="1"/>
</dbReference>